<dbReference type="Pfam" id="PF00482">
    <property type="entry name" value="T2SSF"/>
    <property type="match status" value="2"/>
</dbReference>
<evidence type="ECO:0000256" key="1">
    <source>
        <dbReference type="ARBA" id="ARBA00004651"/>
    </source>
</evidence>
<evidence type="ECO:0000256" key="5">
    <source>
        <dbReference type="ARBA" id="ARBA00022989"/>
    </source>
</evidence>
<comment type="caution">
    <text evidence="9">The sequence shown here is derived from an EMBL/GenBank/DDBJ whole genome shotgun (WGS) entry which is preliminary data.</text>
</comment>
<dbReference type="RefSeq" id="WP_380703735.1">
    <property type="nucleotide sequence ID" value="NZ_JBHSAP010000009.1"/>
</dbReference>
<dbReference type="InterPro" id="IPR003004">
    <property type="entry name" value="GspF/PilC"/>
</dbReference>
<dbReference type="PANTHER" id="PTHR30012">
    <property type="entry name" value="GENERAL SECRETION PATHWAY PROTEIN"/>
    <property type="match status" value="1"/>
</dbReference>
<comment type="similarity">
    <text evidence="2">Belongs to the GSP F family.</text>
</comment>
<dbReference type="EMBL" id="JBHSAP010000009">
    <property type="protein sequence ID" value="MFC4076626.1"/>
    <property type="molecule type" value="Genomic_DNA"/>
</dbReference>
<comment type="subcellular location">
    <subcellularLocation>
        <location evidence="1">Cell membrane</location>
        <topology evidence="1">Multi-pass membrane protein</topology>
    </subcellularLocation>
</comment>
<sequence>MKSRWNHDRIVPLSQHLANLLEAGFPLLPSVRLLGEQGILKKGEADRITEGLDEGKNLPDALAEEGLPLLFVSFLQAAEEHGDYAFGLRQGESYYREQGKLVRDMIQALTYPAVVLVLVGFAFFFLVTTVVPRFTEMYETMGLTLPLYTQLFLSFYSIVRGGFYMAGAAILLGALIFLILRRLPPGERSRWMAWWYRLPLVRSYFALRFTHYLSVQLGSLLRSGVPLLKAVEMVECFSPWYPLAKGVHRVKERLLGGEFFHKSLAKEGNLFLPSLKQLVALGEEAGRLDQSLLTLARGTEMMIRERMQRFTRSLEPLLIFGIGVVMTGTVLAMFLPMLHLVRAI</sequence>
<evidence type="ECO:0000256" key="4">
    <source>
        <dbReference type="ARBA" id="ARBA00022692"/>
    </source>
</evidence>
<evidence type="ECO:0000313" key="9">
    <source>
        <dbReference type="EMBL" id="MFC4076626.1"/>
    </source>
</evidence>
<keyword evidence="10" id="KW-1185">Reference proteome</keyword>
<evidence type="ECO:0000256" key="3">
    <source>
        <dbReference type="ARBA" id="ARBA00022475"/>
    </source>
</evidence>
<feature type="domain" description="Type II secretion system protein GspF" evidence="8">
    <location>
        <begin position="14"/>
        <end position="132"/>
    </location>
</feature>
<evidence type="ECO:0000256" key="6">
    <source>
        <dbReference type="ARBA" id="ARBA00023136"/>
    </source>
</evidence>
<proteinExistence type="inferred from homology"/>
<feature type="transmembrane region" description="Helical" evidence="7">
    <location>
        <begin position="317"/>
        <end position="338"/>
    </location>
</feature>
<evidence type="ECO:0000313" key="10">
    <source>
        <dbReference type="Proteomes" id="UP001595843"/>
    </source>
</evidence>
<organism evidence="9 10">
    <name type="scientific">Salinithrix halophila</name>
    <dbReference type="NCBI Taxonomy" id="1485204"/>
    <lineage>
        <taxon>Bacteria</taxon>
        <taxon>Bacillati</taxon>
        <taxon>Bacillota</taxon>
        <taxon>Bacilli</taxon>
        <taxon>Bacillales</taxon>
        <taxon>Thermoactinomycetaceae</taxon>
        <taxon>Salinithrix</taxon>
    </lineage>
</organism>
<name>A0ABV8JCH5_9BACL</name>
<feature type="domain" description="Type II secretion system protein GspF" evidence="8">
    <location>
        <begin position="216"/>
        <end position="336"/>
    </location>
</feature>
<keyword evidence="3" id="KW-1003">Cell membrane</keyword>
<dbReference type="PANTHER" id="PTHR30012:SF0">
    <property type="entry name" value="TYPE II SECRETION SYSTEM PROTEIN F-RELATED"/>
    <property type="match status" value="1"/>
</dbReference>
<evidence type="ECO:0000256" key="7">
    <source>
        <dbReference type="SAM" id="Phobius"/>
    </source>
</evidence>
<gene>
    <name evidence="9" type="ORF">ACFOUO_07365</name>
</gene>
<feature type="transmembrane region" description="Helical" evidence="7">
    <location>
        <begin position="151"/>
        <end position="180"/>
    </location>
</feature>
<dbReference type="InterPro" id="IPR018076">
    <property type="entry name" value="T2SS_GspF_dom"/>
</dbReference>
<protein>
    <submittedName>
        <fullName evidence="9">Type II secretion system F family protein</fullName>
    </submittedName>
</protein>
<feature type="transmembrane region" description="Helical" evidence="7">
    <location>
        <begin position="108"/>
        <end position="131"/>
    </location>
</feature>
<dbReference type="Gene3D" id="1.20.81.30">
    <property type="entry name" value="Type II secretion system (T2SS), domain F"/>
    <property type="match status" value="2"/>
</dbReference>
<dbReference type="InterPro" id="IPR042094">
    <property type="entry name" value="T2SS_GspF_sf"/>
</dbReference>
<accession>A0ABV8JCH5</accession>
<keyword evidence="5 7" id="KW-1133">Transmembrane helix</keyword>
<dbReference type="Proteomes" id="UP001595843">
    <property type="component" value="Unassembled WGS sequence"/>
</dbReference>
<keyword evidence="4 7" id="KW-0812">Transmembrane</keyword>
<reference evidence="10" key="1">
    <citation type="journal article" date="2019" name="Int. J. Syst. Evol. Microbiol.">
        <title>The Global Catalogue of Microorganisms (GCM) 10K type strain sequencing project: providing services to taxonomists for standard genome sequencing and annotation.</title>
        <authorList>
            <consortium name="The Broad Institute Genomics Platform"/>
            <consortium name="The Broad Institute Genome Sequencing Center for Infectious Disease"/>
            <person name="Wu L."/>
            <person name="Ma J."/>
        </authorList>
    </citation>
    <scope>NUCLEOTIDE SEQUENCE [LARGE SCALE GENOMIC DNA]</scope>
    <source>
        <strain evidence="10">IBRC-M 10813</strain>
    </source>
</reference>
<keyword evidence="6 7" id="KW-0472">Membrane</keyword>
<evidence type="ECO:0000259" key="8">
    <source>
        <dbReference type="Pfam" id="PF00482"/>
    </source>
</evidence>
<evidence type="ECO:0000256" key="2">
    <source>
        <dbReference type="ARBA" id="ARBA00005745"/>
    </source>
</evidence>
<dbReference type="PRINTS" id="PR00812">
    <property type="entry name" value="BCTERIALGSPF"/>
</dbReference>